<protein>
    <submittedName>
        <fullName evidence="3">ROK family protein</fullName>
    </submittedName>
</protein>
<dbReference type="Pfam" id="PF00480">
    <property type="entry name" value="ROK"/>
    <property type="match status" value="1"/>
</dbReference>
<feature type="compositionally biased region" description="Pro residues" evidence="2">
    <location>
        <begin position="404"/>
        <end position="414"/>
    </location>
</feature>
<feature type="compositionally biased region" description="Gly residues" evidence="2">
    <location>
        <begin position="384"/>
        <end position="398"/>
    </location>
</feature>
<dbReference type="InterPro" id="IPR036388">
    <property type="entry name" value="WH-like_DNA-bd_sf"/>
</dbReference>
<feature type="region of interest" description="Disordered" evidence="2">
    <location>
        <begin position="378"/>
        <end position="414"/>
    </location>
</feature>
<feature type="non-terminal residue" evidence="3">
    <location>
        <position position="414"/>
    </location>
</feature>
<dbReference type="SUPFAM" id="SSF53067">
    <property type="entry name" value="Actin-like ATPase domain"/>
    <property type="match status" value="1"/>
</dbReference>
<keyword evidence="4" id="KW-1185">Reference proteome</keyword>
<dbReference type="SUPFAM" id="SSF46785">
    <property type="entry name" value="Winged helix' DNA-binding domain"/>
    <property type="match status" value="1"/>
</dbReference>
<dbReference type="InterPro" id="IPR036390">
    <property type="entry name" value="WH_DNA-bd_sf"/>
</dbReference>
<dbReference type="PANTHER" id="PTHR18964">
    <property type="entry name" value="ROK (REPRESSOR, ORF, KINASE) FAMILY"/>
    <property type="match status" value="1"/>
</dbReference>
<evidence type="ECO:0000256" key="1">
    <source>
        <dbReference type="ARBA" id="ARBA00006479"/>
    </source>
</evidence>
<evidence type="ECO:0000256" key="2">
    <source>
        <dbReference type="SAM" id="MobiDB-lite"/>
    </source>
</evidence>
<dbReference type="Proteomes" id="UP001551482">
    <property type="component" value="Unassembled WGS sequence"/>
</dbReference>
<dbReference type="InterPro" id="IPR043129">
    <property type="entry name" value="ATPase_NBD"/>
</dbReference>
<proteinExistence type="inferred from homology"/>
<evidence type="ECO:0000313" key="4">
    <source>
        <dbReference type="Proteomes" id="UP001551482"/>
    </source>
</evidence>
<organism evidence="3 4">
    <name type="scientific">Streptodolium elevatio</name>
    <dbReference type="NCBI Taxonomy" id="3157996"/>
    <lineage>
        <taxon>Bacteria</taxon>
        <taxon>Bacillati</taxon>
        <taxon>Actinomycetota</taxon>
        <taxon>Actinomycetes</taxon>
        <taxon>Kitasatosporales</taxon>
        <taxon>Streptomycetaceae</taxon>
        <taxon>Streptodolium</taxon>
    </lineage>
</organism>
<dbReference type="PANTHER" id="PTHR18964:SF149">
    <property type="entry name" value="BIFUNCTIONAL UDP-N-ACETYLGLUCOSAMINE 2-EPIMERASE_N-ACETYLMANNOSAMINE KINASE"/>
    <property type="match status" value="1"/>
</dbReference>
<dbReference type="EMBL" id="JBEZFP010000032">
    <property type="protein sequence ID" value="MEU8134860.1"/>
    <property type="molecule type" value="Genomic_DNA"/>
</dbReference>
<sequence>MSSPPASAPQDVAAIRRHNLALVARLLREQGELSRTEIAARTGLAAGAVTSLAAALIDAGMAREAGIRHVAGSAGRPRRMLAFDGSSVAVVAAHVDASTVGSLAVDLAGRELHRATVGHNAAHGDVDTVIACVAREVGDALAAAGSAGVRPAAIGIAVAGVVVTGSGEVAFAPNLGWRHVPLAEALREALGTGLPILLDNDANLTAIAELRALPADSAARHLVVVSGYVGVGSGVVVDGRLFRGSAGGAGEAGHLVVAPRGPKCWCGRRGCLEAMAAPPELARLARLAPEDPADLGAAMAELVVRAERGHKGVLRILDDLGGRLGEVAVTLVTVLGSQAVVLGGYYAALAPWVLPRVEAALEELRGIDAYRDVEARAGTRGAAAPGGGGAARGAGRGQGAPAPIFAPPPPRKGE</sequence>
<dbReference type="InterPro" id="IPR000600">
    <property type="entry name" value="ROK"/>
</dbReference>
<accession>A0ABV3DGH4</accession>
<dbReference type="RefSeq" id="WP_358353865.1">
    <property type="nucleotide sequence ID" value="NZ_JBEZFP010000032.1"/>
</dbReference>
<evidence type="ECO:0000313" key="3">
    <source>
        <dbReference type="EMBL" id="MEU8134860.1"/>
    </source>
</evidence>
<name>A0ABV3DGH4_9ACTN</name>
<comment type="similarity">
    <text evidence="1">Belongs to the ROK (NagC/XylR) family.</text>
</comment>
<gene>
    <name evidence="3" type="ORF">AB0C36_15245</name>
</gene>
<dbReference type="Gene3D" id="3.30.420.40">
    <property type="match status" value="2"/>
</dbReference>
<reference evidence="3 4" key="1">
    <citation type="submission" date="2024-06" db="EMBL/GenBank/DDBJ databases">
        <title>The Natural Products Discovery Center: Release of the First 8490 Sequenced Strains for Exploring Actinobacteria Biosynthetic Diversity.</title>
        <authorList>
            <person name="Kalkreuter E."/>
            <person name="Kautsar S.A."/>
            <person name="Yang D."/>
            <person name="Bader C.D."/>
            <person name="Teijaro C.N."/>
            <person name="Fluegel L."/>
            <person name="Davis C.M."/>
            <person name="Simpson J.R."/>
            <person name="Lauterbach L."/>
            <person name="Steele A.D."/>
            <person name="Gui C."/>
            <person name="Meng S."/>
            <person name="Li G."/>
            <person name="Viehrig K."/>
            <person name="Ye F."/>
            <person name="Su P."/>
            <person name="Kiefer A.F."/>
            <person name="Nichols A."/>
            <person name="Cepeda A.J."/>
            <person name="Yan W."/>
            <person name="Fan B."/>
            <person name="Jiang Y."/>
            <person name="Adhikari A."/>
            <person name="Zheng C.-J."/>
            <person name="Schuster L."/>
            <person name="Cowan T.M."/>
            <person name="Smanski M.J."/>
            <person name="Chevrette M.G."/>
            <person name="De Carvalho L.P.S."/>
            <person name="Shen B."/>
        </authorList>
    </citation>
    <scope>NUCLEOTIDE SEQUENCE [LARGE SCALE GENOMIC DNA]</scope>
    <source>
        <strain evidence="3 4">NPDC048946</strain>
    </source>
</reference>
<comment type="caution">
    <text evidence="3">The sequence shown here is derived from an EMBL/GenBank/DDBJ whole genome shotgun (WGS) entry which is preliminary data.</text>
</comment>
<dbReference type="Gene3D" id="1.10.10.10">
    <property type="entry name" value="Winged helix-like DNA-binding domain superfamily/Winged helix DNA-binding domain"/>
    <property type="match status" value="1"/>
</dbReference>